<dbReference type="CDD" id="cd00761">
    <property type="entry name" value="Glyco_tranf_GTA_type"/>
    <property type="match status" value="1"/>
</dbReference>
<dbReference type="SUPFAM" id="SSF53448">
    <property type="entry name" value="Nucleotide-diphospho-sugar transferases"/>
    <property type="match status" value="1"/>
</dbReference>
<dbReference type="InterPro" id="IPR029044">
    <property type="entry name" value="Nucleotide-diphossugar_trans"/>
</dbReference>
<evidence type="ECO:0000313" key="1">
    <source>
        <dbReference type="EMBL" id="GLQ66122.1"/>
    </source>
</evidence>
<organism evidence="1 2">
    <name type="scientific">Gluconobacter kondonii</name>
    <dbReference type="NCBI Taxonomy" id="941463"/>
    <lineage>
        <taxon>Bacteria</taxon>
        <taxon>Pseudomonadati</taxon>
        <taxon>Pseudomonadota</taxon>
        <taxon>Alphaproteobacteria</taxon>
        <taxon>Acetobacterales</taxon>
        <taxon>Acetobacteraceae</taxon>
        <taxon>Gluconobacter</taxon>
    </lineage>
</organism>
<dbReference type="EMBL" id="BSNV01000008">
    <property type="protein sequence ID" value="GLQ66122.1"/>
    <property type="molecule type" value="Genomic_DNA"/>
</dbReference>
<accession>A0ABQ5WSV2</accession>
<keyword evidence="2" id="KW-1185">Reference proteome</keyword>
<protein>
    <recommendedName>
        <fullName evidence="3">Glycosyltransferase 2-like domain-containing protein</fullName>
    </recommendedName>
</protein>
<proteinExistence type="predicted"/>
<name>A0ABQ5WSV2_9PROT</name>
<dbReference type="RefSeq" id="WP_099286820.1">
    <property type="nucleotide sequence ID" value="NZ_BEWP01000007.1"/>
</dbReference>
<dbReference type="GeneID" id="76194952"/>
<gene>
    <name evidence="1" type="ORF">GCM10007870_17060</name>
</gene>
<sequence>MSKSAAILFVHNEVDTIGWWLAHHATIGFSTLIVCDDHSTDGTLTALSNAATLYDIRVQSADTTLSTRLERQTRFHENALAQGHDEFDWMMILAADEYLHFETARSVAEFTANAPGTTIPVNWCLFGSSGRLTPSAFSPVETFIRHGLLSLPDHRVVRHLVQPRSLDTGLPDPFSALDRNAVWDEARILHFAASDRESFFKRDSSATPEQAWKNFDRNDAEYGGANRWLPGSRRIASFLTQASLTDLYWRLKAVMTHADKSTLQKLGLTPDQLSVSSSSRSQPQFRFCTLGATQRLMLDMQTGSLVPVGETDTNFGRYNPLIMALEVSDTDIWNACLFVENPLPGRYLSLAGSPTLLPMVPLHIKIAENTVQSPVSGDDIHIAIPDHALTEIDATISLYSRITSFMVLTAGGHNLAGLLRGIERLPAADASALGCAVAMLPFEEAERLSDAFPGVVPRNVRSARPPQA</sequence>
<evidence type="ECO:0008006" key="3">
    <source>
        <dbReference type="Google" id="ProtNLM"/>
    </source>
</evidence>
<dbReference type="Proteomes" id="UP001156629">
    <property type="component" value="Unassembled WGS sequence"/>
</dbReference>
<comment type="caution">
    <text evidence="1">The sequence shown here is derived from an EMBL/GenBank/DDBJ whole genome shotgun (WGS) entry which is preliminary data.</text>
</comment>
<reference evidence="2" key="1">
    <citation type="journal article" date="2019" name="Int. J. Syst. Evol. Microbiol.">
        <title>The Global Catalogue of Microorganisms (GCM) 10K type strain sequencing project: providing services to taxonomists for standard genome sequencing and annotation.</title>
        <authorList>
            <consortium name="The Broad Institute Genomics Platform"/>
            <consortium name="The Broad Institute Genome Sequencing Center for Infectious Disease"/>
            <person name="Wu L."/>
            <person name="Ma J."/>
        </authorList>
    </citation>
    <scope>NUCLEOTIDE SEQUENCE [LARGE SCALE GENOMIC DNA]</scope>
    <source>
        <strain evidence="2">NBRC 3266</strain>
    </source>
</reference>
<dbReference type="Pfam" id="PF13704">
    <property type="entry name" value="Glyco_tranf_2_4"/>
    <property type="match status" value="1"/>
</dbReference>
<evidence type="ECO:0000313" key="2">
    <source>
        <dbReference type="Proteomes" id="UP001156629"/>
    </source>
</evidence>